<protein>
    <submittedName>
        <fullName evidence="1">DNA-binding FrmR family transcriptional regulator</fullName>
    </submittedName>
</protein>
<dbReference type="GO" id="GO:0046872">
    <property type="term" value="F:metal ion binding"/>
    <property type="evidence" value="ECO:0007669"/>
    <property type="project" value="InterPro"/>
</dbReference>
<dbReference type="InterPro" id="IPR038390">
    <property type="entry name" value="Metal_Tscrpt_repr_sf"/>
</dbReference>
<dbReference type="Proteomes" id="UP000244240">
    <property type="component" value="Unassembled WGS sequence"/>
</dbReference>
<keyword evidence="2" id="KW-1185">Reference proteome</keyword>
<dbReference type="OrthoDB" id="9798732at2"/>
<sequence>MQYDSNVQNRLRRAQGQLAGVLRMMDDGKECKEVISQLSAIRKAVDRTMALLVASNLQQCLTEERTKKPEGGNPEKVMEEAVRLLVNSR</sequence>
<evidence type="ECO:0000313" key="1">
    <source>
        <dbReference type="EMBL" id="PTX55112.1"/>
    </source>
</evidence>
<proteinExistence type="predicted"/>
<dbReference type="AlphaFoldDB" id="A0A2T6BGC6"/>
<dbReference type="GO" id="GO:0003677">
    <property type="term" value="F:DNA binding"/>
    <property type="evidence" value="ECO:0007669"/>
    <property type="project" value="UniProtKB-KW"/>
</dbReference>
<keyword evidence="1" id="KW-0238">DNA-binding</keyword>
<dbReference type="GO" id="GO:0045892">
    <property type="term" value="P:negative regulation of DNA-templated transcription"/>
    <property type="evidence" value="ECO:0007669"/>
    <property type="project" value="UniProtKB-ARBA"/>
</dbReference>
<dbReference type="InterPro" id="IPR003735">
    <property type="entry name" value="Metal_Tscrpt_repr"/>
</dbReference>
<name>A0A2T6BGC6_9BACL</name>
<dbReference type="EMBL" id="QBKR01000022">
    <property type="protein sequence ID" value="PTX55112.1"/>
    <property type="molecule type" value="Genomic_DNA"/>
</dbReference>
<evidence type="ECO:0000313" key="2">
    <source>
        <dbReference type="Proteomes" id="UP000244240"/>
    </source>
</evidence>
<organism evidence="1 2">
    <name type="scientific">Melghirimyces profundicolus</name>
    <dbReference type="NCBI Taxonomy" id="1242148"/>
    <lineage>
        <taxon>Bacteria</taxon>
        <taxon>Bacillati</taxon>
        <taxon>Bacillota</taxon>
        <taxon>Bacilli</taxon>
        <taxon>Bacillales</taxon>
        <taxon>Thermoactinomycetaceae</taxon>
        <taxon>Melghirimyces</taxon>
    </lineage>
</organism>
<accession>A0A2T6BGC6</accession>
<gene>
    <name evidence="1" type="ORF">C8P63_12272</name>
</gene>
<dbReference type="Gene3D" id="1.20.58.1000">
    <property type="entry name" value="Metal-sensitive repressor, helix protomer"/>
    <property type="match status" value="1"/>
</dbReference>
<comment type="caution">
    <text evidence="1">The sequence shown here is derived from an EMBL/GenBank/DDBJ whole genome shotgun (WGS) entry which is preliminary data.</text>
</comment>
<dbReference type="RefSeq" id="WP_108025374.1">
    <property type="nucleotide sequence ID" value="NZ_QBKR01000022.1"/>
</dbReference>
<dbReference type="CDD" id="cd10155">
    <property type="entry name" value="BsYrkD-like_DUF156"/>
    <property type="match status" value="1"/>
</dbReference>
<dbReference type="PANTHER" id="PTHR33677:SF5">
    <property type="entry name" value="TRANSCRIPTIONAL REPRESSOR FRMR"/>
    <property type="match status" value="1"/>
</dbReference>
<dbReference type="Pfam" id="PF02583">
    <property type="entry name" value="Trns_repr_metal"/>
    <property type="match status" value="1"/>
</dbReference>
<dbReference type="PANTHER" id="PTHR33677">
    <property type="entry name" value="TRANSCRIPTIONAL REPRESSOR FRMR-RELATED"/>
    <property type="match status" value="1"/>
</dbReference>
<reference evidence="1 2" key="1">
    <citation type="submission" date="2018-04" db="EMBL/GenBank/DDBJ databases">
        <title>Genomic Encyclopedia of Archaeal and Bacterial Type Strains, Phase II (KMG-II): from individual species to whole genera.</title>
        <authorList>
            <person name="Goeker M."/>
        </authorList>
    </citation>
    <scope>NUCLEOTIDE SEQUENCE [LARGE SCALE GENOMIC DNA]</scope>
    <source>
        <strain evidence="1 2">DSM 45787</strain>
    </source>
</reference>